<dbReference type="Pfam" id="PF13231">
    <property type="entry name" value="PMT_2"/>
    <property type="match status" value="1"/>
</dbReference>
<feature type="transmembrane region" description="Helical" evidence="9">
    <location>
        <begin position="311"/>
        <end position="332"/>
    </location>
</feature>
<dbReference type="InterPro" id="IPR038731">
    <property type="entry name" value="RgtA/B/C-like"/>
</dbReference>
<keyword evidence="2" id="KW-1003">Cell membrane</keyword>
<feature type="transmembrane region" description="Helical" evidence="9">
    <location>
        <begin position="132"/>
        <end position="151"/>
    </location>
</feature>
<dbReference type="PANTHER" id="PTHR33908">
    <property type="entry name" value="MANNOSYLTRANSFERASE YKCB-RELATED"/>
    <property type="match status" value="1"/>
</dbReference>
<evidence type="ECO:0000256" key="4">
    <source>
        <dbReference type="ARBA" id="ARBA00022679"/>
    </source>
</evidence>
<reference evidence="11 12" key="2">
    <citation type="submission" date="2019-01" db="EMBL/GenBank/DDBJ databases">
        <title>Tautonia sociabilis, a novel thermotolerant planctomycete of Isosphaeraceae family, isolated from a 4000 m deep subterranean habitat.</title>
        <authorList>
            <person name="Kovaleva O.L."/>
            <person name="Elcheninov A.G."/>
            <person name="Van Heerden E."/>
            <person name="Toshchakov S.V."/>
            <person name="Novikov A."/>
            <person name="Bonch-Osmolovskaya E.A."/>
            <person name="Kublanov I.V."/>
        </authorList>
    </citation>
    <scope>NUCLEOTIDE SEQUENCE [LARGE SCALE GENOMIC DNA]</scope>
    <source>
        <strain evidence="11 12">GM2012</strain>
    </source>
</reference>
<evidence type="ECO:0000256" key="7">
    <source>
        <dbReference type="ARBA" id="ARBA00023136"/>
    </source>
</evidence>
<keyword evidence="7 9" id="KW-0472">Membrane</keyword>
<accession>A0A432MMN4</accession>
<feature type="region of interest" description="Disordered" evidence="8">
    <location>
        <begin position="565"/>
        <end position="588"/>
    </location>
</feature>
<comment type="caution">
    <text evidence="11">The sequence shown here is derived from an EMBL/GenBank/DDBJ whole genome shotgun (WGS) entry which is preliminary data.</text>
</comment>
<dbReference type="OrthoDB" id="266031at2"/>
<feature type="domain" description="Glycosyltransferase RgtA/B/C/D-like" evidence="10">
    <location>
        <begin position="83"/>
        <end position="218"/>
    </location>
</feature>
<dbReference type="Proteomes" id="UP000280296">
    <property type="component" value="Unassembled WGS sequence"/>
</dbReference>
<evidence type="ECO:0000313" key="11">
    <source>
        <dbReference type="EMBL" id="RUL88457.1"/>
    </source>
</evidence>
<evidence type="ECO:0000256" key="8">
    <source>
        <dbReference type="SAM" id="MobiDB-lite"/>
    </source>
</evidence>
<dbReference type="GO" id="GO:0016763">
    <property type="term" value="F:pentosyltransferase activity"/>
    <property type="evidence" value="ECO:0007669"/>
    <property type="project" value="TreeGrafter"/>
</dbReference>
<comment type="subcellular location">
    <subcellularLocation>
        <location evidence="1">Cell membrane</location>
        <topology evidence="1">Multi-pass membrane protein</topology>
    </subcellularLocation>
</comment>
<evidence type="ECO:0000256" key="5">
    <source>
        <dbReference type="ARBA" id="ARBA00022692"/>
    </source>
</evidence>
<protein>
    <submittedName>
        <fullName evidence="11">Phospholipid carrier-dependent glycosyltransferase</fullName>
    </submittedName>
</protein>
<feature type="transmembrane region" description="Helical" evidence="9">
    <location>
        <begin position="392"/>
        <end position="411"/>
    </location>
</feature>
<gene>
    <name evidence="11" type="ORF">TsocGM_07010</name>
</gene>
<reference evidence="11 12" key="1">
    <citation type="submission" date="2018-12" db="EMBL/GenBank/DDBJ databases">
        <authorList>
            <person name="Toschakov S.V."/>
        </authorList>
    </citation>
    <scope>NUCLEOTIDE SEQUENCE [LARGE SCALE GENOMIC DNA]</scope>
    <source>
        <strain evidence="11 12">GM2012</strain>
    </source>
</reference>
<keyword evidence="5 9" id="KW-0812">Transmembrane</keyword>
<proteinExistence type="predicted"/>
<feature type="transmembrane region" description="Helical" evidence="9">
    <location>
        <begin position="108"/>
        <end position="126"/>
    </location>
</feature>
<feature type="transmembrane region" description="Helical" evidence="9">
    <location>
        <begin position="237"/>
        <end position="258"/>
    </location>
</feature>
<dbReference type="RefSeq" id="WP_126724593.1">
    <property type="nucleotide sequence ID" value="NZ_RYZH01000010.1"/>
</dbReference>
<keyword evidence="6 9" id="KW-1133">Transmembrane helix</keyword>
<evidence type="ECO:0000256" key="6">
    <source>
        <dbReference type="ARBA" id="ARBA00022989"/>
    </source>
</evidence>
<name>A0A432MMN4_9BACT</name>
<evidence type="ECO:0000256" key="1">
    <source>
        <dbReference type="ARBA" id="ARBA00004651"/>
    </source>
</evidence>
<evidence type="ECO:0000313" key="12">
    <source>
        <dbReference type="Proteomes" id="UP000280296"/>
    </source>
</evidence>
<feature type="transmembrane region" description="Helical" evidence="9">
    <location>
        <begin position="368"/>
        <end position="385"/>
    </location>
</feature>
<keyword evidence="3" id="KW-0328">Glycosyltransferase</keyword>
<keyword evidence="4 11" id="KW-0808">Transferase</keyword>
<evidence type="ECO:0000256" key="9">
    <source>
        <dbReference type="SAM" id="Phobius"/>
    </source>
</evidence>
<sequence>MANLDTSPRTPAPALIGLLAILAVTAWWRGHTIGPTLDARLGVAPYPVVRGESEPLDCDEAAYAYMARRLIEGDRLYADLSENKPPLGYWIYEGAVALGGPDELAIRLLPIPFVLASVAIVWWLGLRLGGPGAAVLSGLLCALLSTDPYLYGNGAQLEQAINCFSVAALAATVAAAGSSRRRGAWLVSAGVALGLAILVKQVAALHVPVFVVAVLALPRQGEPGEAGVRSLLRSLGAFFLGLVAPILVAGAVLAAQGVTAEAFDDIVRHGRALAADVSPEPNAPSPAIRWLTGNADPSGNLPPPFGTSDYLVWWGLGSWPIWLAGLPSLIWLAIGRGGFGRRAAAAWTASAVLQVLAPGLYWAHYYLLPVPGLALSVAVAVSDAFAARPRRWWSTAIGLGLLSAILAFGAIQIRDYLLVPAEELTIRYKGGRQWVELRKLGRLLGEQTAGWDDPRLHIWGWQSPLLFYSGLDAASRHFFTNNLMRDYADRPHPVVSPRIDELMADLRDTRPELVFVAYPPFPALREFLSSGYLPSSLVPVSPDGRGLWIREDRWADLQLDADRLRRSAPASPGRRPRRSRRSGPGGLP</sequence>
<keyword evidence="12" id="KW-1185">Reference proteome</keyword>
<evidence type="ECO:0000256" key="2">
    <source>
        <dbReference type="ARBA" id="ARBA00022475"/>
    </source>
</evidence>
<evidence type="ECO:0000259" key="10">
    <source>
        <dbReference type="Pfam" id="PF13231"/>
    </source>
</evidence>
<dbReference type="InterPro" id="IPR050297">
    <property type="entry name" value="LipidA_mod_glycosyltrf_83"/>
</dbReference>
<feature type="transmembrane region" description="Helical" evidence="9">
    <location>
        <begin position="12"/>
        <end position="30"/>
    </location>
</feature>
<feature type="transmembrane region" description="Helical" evidence="9">
    <location>
        <begin position="344"/>
        <end position="362"/>
    </location>
</feature>
<dbReference type="PANTHER" id="PTHR33908:SF11">
    <property type="entry name" value="MEMBRANE PROTEIN"/>
    <property type="match status" value="1"/>
</dbReference>
<feature type="transmembrane region" description="Helical" evidence="9">
    <location>
        <begin position="160"/>
        <end position="178"/>
    </location>
</feature>
<dbReference type="EMBL" id="RYZH01000010">
    <property type="protein sequence ID" value="RUL88457.1"/>
    <property type="molecule type" value="Genomic_DNA"/>
</dbReference>
<dbReference type="GO" id="GO:0005886">
    <property type="term" value="C:plasma membrane"/>
    <property type="evidence" value="ECO:0007669"/>
    <property type="project" value="UniProtKB-SubCell"/>
</dbReference>
<feature type="transmembrane region" description="Helical" evidence="9">
    <location>
        <begin position="184"/>
        <end position="217"/>
    </location>
</feature>
<evidence type="ECO:0000256" key="3">
    <source>
        <dbReference type="ARBA" id="ARBA00022676"/>
    </source>
</evidence>
<dbReference type="GO" id="GO:0009103">
    <property type="term" value="P:lipopolysaccharide biosynthetic process"/>
    <property type="evidence" value="ECO:0007669"/>
    <property type="project" value="UniProtKB-ARBA"/>
</dbReference>
<organism evidence="11 12">
    <name type="scientific">Tautonia sociabilis</name>
    <dbReference type="NCBI Taxonomy" id="2080755"/>
    <lineage>
        <taxon>Bacteria</taxon>
        <taxon>Pseudomonadati</taxon>
        <taxon>Planctomycetota</taxon>
        <taxon>Planctomycetia</taxon>
        <taxon>Isosphaerales</taxon>
        <taxon>Isosphaeraceae</taxon>
        <taxon>Tautonia</taxon>
    </lineage>
</organism>
<dbReference type="AlphaFoldDB" id="A0A432MMN4"/>